<organism evidence="2 3">
    <name type="scientific">Novosphingobium pentaromativorans</name>
    <dbReference type="NCBI Taxonomy" id="205844"/>
    <lineage>
        <taxon>Bacteria</taxon>
        <taxon>Pseudomonadati</taxon>
        <taxon>Pseudomonadota</taxon>
        <taxon>Alphaproteobacteria</taxon>
        <taxon>Sphingomonadales</taxon>
        <taxon>Sphingomonadaceae</taxon>
        <taxon>Novosphingobium</taxon>
    </lineage>
</organism>
<evidence type="ECO:0000313" key="3">
    <source>
        <dbReference type="Proteomes" id="UP000249082"/>
    </source>
</evidence>
<proteinExistence type="predicted"/>
<feature type="transmembrane region" description="Helical" evidence="1">
    <location>
        <begin position="329"/>
        <end position="351"/>
    </location>
</feature>
<feature type="transmembrane region" description="Helical" evidence="1">
    <location>
        <begin position="371"/>
        <end position="389"/>
    </location>
</feature>
<dbReference type="EMBL" id="QFPX01000011">
    <property type="protein sequence ID" value="PZQ53909.1"/>
    <property type="molecule type" value="Genomic_DNA"/>
</dbReference>
<keyword evidence="1" id="KW-0472">Membrane</keyword>
<feature type="transmembrane region" description="Helical" evidence="1">
    <location>
        <begin position="236"/>
        <end position="269"/>
    </location>
</feature>
<evidence type="ECO:0000313" key="2">
    <source>
        <dbReference type="EMBL" id="PZQ53909.1"/>
    </source>
</evidence>
<gene>
    <name evidence="2" type="ORF">DI555_14340</name>
</gene>
<comment type="caution">
    <text evidence="2">The sequence shown here is derived from an EMBL/GenBank/DDBJ whole genome shotgun (WGS) entry which is preliminary data.</text>
</comment>
<reference evidence="2 3" key="1">
    <citation type="submission" date="2017-08" db="EMBL/GenBank/DDBJ databases">
        <title>Infants hospitalized years apart are colonized by the same room-sourced microbial strains.</title>
        <authorList>
            <person name="Brooks B."/>
            <person name="Olm M.R."/>
            <person name="Firek B.A."/>
            <person name="Baker R."/>
            <person name="Thomas B.C."/>
            <person name="Morowitz M.J."/>
            <person name="Banfield J.F."/>
        </authorList>
    </citation>
    <scope>NUCLEOTIDE SEQUENCE [LARGE SCALE GENOMIC DNA]</scope>
    <source>
        <strain evidence="2">S2_005_002_R2_33</strain>
    </source>
</reference>
<dbReference type="Proteomes" id="UP000249082">
    <property type="component" value="Unassembled WGS sequence"/>
</dbReference>
<accession>A0A2W5NP73</accession>
<protein>
    <submittedName>
        <fullName evidence="2">Uncharacterized protein</fullName>
    </submittedName>
</protein>
<dbReference type="AlphaFoldDB" id="A0A2W5NP73"/>
<name>A0A2W5NP73_9SPHN</name>
<sequence length="393" mass="41390">MMEPAVAGQSLSRAFLRVGGATLAQHQLGLALALDCQRIICLARGTSPEMIALQRMAEDAGLQFYIAPGARPLAGLVTASDELVVIGEGLFVDPASVAPFFEGRSSAVLVQPVEGGLAAGFERIDINRASAGVMRIPGHLVENLQELPDDCNVPSALTRIALQAGVPMHEVPADLRSGVNWRLIRDESEAHVVEMEWLRDRFAEGEGTSPGRAIARYGVLTFGSSLLHAGNASNMVSLGVIVALAIAGGFAWFGFAAVGFLVLVVAAVLVEASRFLRSAERHALGQLPPAIPRANVLRWLVDAVFGLSLLAAISRLGGESLISWMFPPAVLMMLLAMIPRVVTGTAASLAADRATLGLLLAFAASFGQVEALVEVLAIALIVIGMSLPLRRKN</sequence>
<keyword evidence="1" id="KW-1133">Transmembrane helix</keyword>
<keyword evidence="1" id="KW-0812">Transmembrane</keyword>
<evidence type="ECO:0000256" key="1">
    <source>
        <dbReference type="SAM" id="Phobius"/>
    </source>
</evidence>